<dbReference type="Proteomes" id="UP001148614">
    <property type="component" value="Unassembled WGS sequence"/>
</dbReference>
<evidence type="ECO:0000313" key="1">
    <source>
        <dbReference type="EMBL" id="KAJ3561726.1"/>
    </source>
</evidence>
<dbReference type="EMBL" id="JANPWZ010002019">
    <property type="protein sequence ID" value="KAJ3561726.1"/>
    <property type="molecule type" value="Genomic_DNA"/>
</dbReference>
<protein>
    <submittedName>
        <fullName evidence="1">Uncharacterized protein</fullName>
    </submittedName>
</protein>
<dbReference type="VEuPathDB" id="FungiDB:F4678DRAFT_464249"/>
<name>A0A9W8N7P4_9PEZI</name>
<keyword evidence="2" id="KW-1185">Reference proteome</keyword>
<sequence>MEKYTPISLPIRAAPSNNNDGLGDIRLLFPHDELAQNYALSSWEPSIFIRQVAEAHFEGKWRKESFKREGIEALDIANFSDPSTIEEQTLKRARILLQFNQDQSNQSLAAIAYSLLEHEAIWDTFWSMPAFRLWDPIVLVRKAGEKKWKPSNMFENGRVANTTIITWPNGGRQPNTDERINMAKDSMVHYNGVGDLGEVISKKFGTFRDNETGQDQHWQAAHHNIIRVFYDTVEPGAQSKSFDDICHVQVKPSRLVRLTDANGKNVTTVDLFPIDFTLVAVINMSQRRAPGDFLRCYNGIGDYIRVAPDVEQRICPKQDWRLGEMDHRYMLFYARQHNYDPFATRARPREYVHRPNLESDYQMMVDALYEKKEEGDY</sequence>
<comment type="caution">
    <text evidence="1">The sequence shown here is derived from an EMBL/GenBank/DDBJ whole genome shotgun (WGS) entry which is preliminary data.</text>
</comment>
<organism evidence="1 2">
    <name type="scientific">Xylaria arbuscula</name>
    <dbReference type="NCBI Taxonomy" id="114810"/>
    <lineage>
        <taxon>Eukaryota</taxon>
        <taxon>Fungi</taxon>
        <taxon>Dikarya</taxon>
        <taxon>Ascomycota</taxon>
        <taxon>Pezizomycotina</taxon>
        <taxon>Sordariomycetes</taxon>
        <taxon>Xylariomycetidae</taxon>
        <taxon>Xylariales</taxon>
        <taxon>Xylariaceae</taxon>
        <taxon>Xylaria</taxon>
    </lineage>
</organism>
<evidence type="ECO:0000313" key="2">
    <source>
        <dbReference type="Proteomes" id="UP001148614"/>
    </source>
</evidence>
<proteinExistence type="predicted"/>
<gene>
    <name evidence="1" type="ORF">NPX13_g8834</name>
</gene>
<reference evidence="1" key="1">
    <citation type="submission" date="2022-07" db="EMBL/GenBank/DDBJ databases">
        <title>Genome Sequence of Xylaria arbuscula.</title>
        <authorList>
            <person name="Buettner E."/>
        </authorList>
    </citation>
    <scope>NUCLEOTIDE SEQUENCE</scope>
    <source>
        <strain evidence="1">VT107</strain>
    </source>
</reference>
<accession>A0A9W8N7P4</accession>
<dbReference type="AlphaFoldDB" id="A0A9W8N7P4"/>